<feature type="compositionally biased region" description="Acidic residues" evidence="1">
    <location>
        <begin position="713"/>
        <end position="725"/>
    </location>
</feature>
<reference evidence="3" key="2">
    <citation type="submission" date="2015-01" db="EMBL/GenBank/DDBJ databases">
        <title>Evolutionary Origins and Diversification of the Mycorrhizal Mutualists.</title>
        <authorList>
            <consortium name="DOE Joint Genome Institute"/>
            <consortium name="Mycorrhizal Genomics Consortium"/>
            <person name="Kohler A."/>
            <person name="Kuo A."/>
            <person name="Nagy L.G."/>
            <person name="Floudas D."/>
            <person name="Copeland A."/>
            <person name="Barry K.W."/>
            <person name="Cichocki N."/>
            <person name="Veneault-Fourrey C."/>
            <person name="LaButti K."/>
            <person name="Lindquist E.A."/>
            <person name="Lipzen A."/>
            <person name="Lundell T."/>
            <person name="Morin E."/>
            <person name="Murat C."/>
            <person name="Riley R."/>
            <person name="Ohm R."/>
            <person name="Sun H."/>
            <person name="Tunlid A."/>
            <person name="Henrissat B."/>
            <person name="Grigoriev I.V."/>
            <person name="Hibbett D.S."/>
            <person name="Martin F."/>
        </authorList>
    </citation>
    <scope>NUCLEOTIDE SEQUENCE [LARGE SCALE GENOMIC DNA]</scope>
    <source>
        <strain evidence="3">F 1598</strain>
    </source>
</reference>
<sequence length="739" mass="82761">MDSSANAVGNELENARRRFRSVLRLLILVLTINYGHPTLRWEPSIRPPKPRSKSVQESLLKYVTTILVRNIEIVAAVAHEPHTSRPADGTSANPQAYQVDVISTNQPGNPVEQGELASGTSQNDRSQSTSPSAFTAISNPRTLTPPPGGPQIYIDPYFDNTPPGIDCKIVTGKPHKLSGNGKKTSIWELALMIPSRDPLENHVATVAKYVDRVWHKKHKSISDLMPKFTKYIVARSWEKMDRRIHHWSSRCFLSYLVAVEENALRAAVEPTMTLSRNDTTLSSKLLRMKDKDLTSIMNNCPNATMRPTITSLLTACRDMRSYPKPEQRVKSEDKSEDRSCLYTRDTCFEFHQLLISTLVGYKAGLNKLSKAYNGKIPDAQKLQKMVDYAKEVWQYGSLLWKIAYSQILKDHLSVLRRKGWLMLPVKEHGDDEAGRDDGGGDDGGQDNGDEDQGGKIEDEEFLTISNILLSDSKGIDKAFVEWICLQVDRWQAPRKITSFVKRTRTPPTKITLLAVKHPEPMPTNEAIEPWGNTIKDVYAHKHSEYKAEDVIGVLENKIIIGLKPVKHPKIFDKFDPDLPETASYSYAPHCEAVLGCLSKFHPCVAGNDALKKCLQSMDKNSFAVSKLCCPVCSELFNLYRGGSDAFHIDGHHHTLFQVELPIWLPLDIVVKLTAKFEKILGNQLRYMMSEHHKHANAPSGQSGDGLSSNSSNDDSDDDHGSEEESLYSSSDWGSNSDSE</sequence>
<feature type="region of interest" description="Disordered" evidence="1">
    <location>
        <begin position="692"/>
        <end position="739"/>
    </location>
</feature>
<name>A0A0C3BZ21_PILCF</name>
<feature type="compositionally biased region" description="Polar residues" evidence="1">
    <location>
        <begin position="118"/>
        <end position="142"/>
    </location>
</feature>
<organism evidence="2 3">
    <name type="scientific">Piloderma croceum (strain F 1598)</name>
    <dbReference type="NCBI Taxonomy" id="765440"/>
    <lineage>
        <taxon>Eukaryota</taxon>
        <taxon>Fungi</taxon>
        <taxon>Dikarya</taxon>
        <taxon>Basidiomycota</taxon>
        <taxon>Agaricomycotina</taxon>
        <taxon>Agaricomycetes</taxon>
        <taxon>Agaricomycetidae</taxon>
        <taxon>Atheliales</taxon>
        <taxon>Atheliaceae</taxon>
        <taxon>Piloderma</taxon>
    </lineage>
</organism>
<dbReference type="EMBL" id="KN832971">
    <property type="protein sequence ID" value="KIM91803.1"/>
    <property type="molecule type" value="Genomic_DNA"/>
</dbReference>
<feature type="compositionally biased region" description="Low complexity" evidence="1">
    <location>
        <begin position="726"/>
        <end position="739"/>
    </location>
</feature>
<gene>
    <name evidence="2" type="ORF">PILCRDRAFT_811069</name>
</gene>
<dbReference type="InterPro" id="IPR018247">
    <property type="entry name" value="EF_Hand_1_Ca_BS"/>
</dbReference>
<dbReference type="InParanoid" id="A0A0C3BZ21"/>
<feature type="compositionally biased region" description="Basic and acidic residues" evidence="1">
    <location>
        <begin position="428"/>
        <end position="438"/>
    </location>
</feature>
<evidence type="ECO:0000313" key="3">
    <source>
        <dbReference type="Proteomes" id="UP000054166"/>
    </source>
</evidence>
<keyword evidence="3" id="KW-1185">Reference proteome</keyword>
<reference evidence="2 3" key="1">
    <citation type="submission" date="2014-04" db="EMBL/GenBank/DDBJ databases">
        <authorList>
            <consortium name="DOE Joint Genome Institute"/>
            <person name="Kuo A."/>
            <person name="Tarkka M."/>
            <person name="Buscot F."/>
            <person name="Kohler A."/>
            <person name="Nagy L.G."/>
            <person name="Floudas D."/>
            <person name="Copeland A."/>
            <person name="Barry K.W."/>
            <person name="Cichocki N."/>
            <person name="Veneault-Fourrey C."/>
            <person name="LaButti K."/>
            <person name="Lindquist E.A."/>
            <person name="Lipzen A."/>
            <person name="Lundell T."/>
            <person name="Morin E."/>
            <person name="Murat C."/>
            <person name="Sun H."/>
            <person name="Tunlid A."/>
            <person name="Henrissat B."/>
            <person name="Grigoriev I.V."/>
            <person name="Hibbett D.S."/>
            <person name="Martin F."/>
            <person name="Nordberg H.P."/>
            <person name="Cantor M.N."/>
            <person name="Hua S.X."/>
        </authorList>
    </citation>
    <scope>NUCLEOTIDE SEQUENCE [LARGE SCALE GENOMIC DNA]</scope>
    <source>
        <strain evidence="2 3">F 1598</strain>
    </source>
</reference>
<feature type="compositionally biased region" description="Acidic residues" evidence="1">
    <location>
        <begin position="439"/>
        <end position="455"/>
    </location>
</feature>
<dbReference type="Proteomes" id="UP000054166">
    <property type="component" value="Unassembled WGS sequence"/>
</dbReference>
<dbReference type="HOGENOM" id="CLU_021112_0_0_1"/>
<dbReference type="OrthoDB" id="4137658at2759"/>
<feature type="region of interest" description="Disordered" evidence="1">
    <location>
        <begin position="103"/>
        <end position="155"/>
    </location>
</feature>
<accession>A0A0C3BZ21</accession>
<dbReference type="PROSITE" id="PS00018">
    <property type="entry name" value="EF_HAND_1"/>
    <property type="match status" value="1"/>
</dbReference>
<evidence type="ECO:0000256" key="1">
    <source>
        <dbReference type="SAM" id="MobiDB-lite"/>
    </source>
</evidence>
<proteinExistence type="predicted"/>
<feature type="compositionally biased region" description="Low complexity" evidence="1">
    <location>
        <begin position="699"/>
        <end position="712"/>
    </location>
</feature>
<dbReference type="AlphaFoldDB" id="A0A0C3BZ21"/>
<feature type="region of interest" description="Disordered" evidence="1">
    <location>
        <begin position="428"/>
        <end position="455"/>
    </location>
</feature>
<dbReference type="STRING" id="765440.A0A0C3BZ21"/>
<evidence type="ECO:0000313" key="2">
    <source>
        <dbReference type="EMBL" id="KIM91803.1"/>
    </source>
</evidence>
<protein>
    <submittedName>
        <fullName evidence="2">Uncharacterized protein</fullName>
    </submittedName>
</protein>